<dbReference type="PANTHER" id="PTHR10566">
    <property type="entry name" value="CHAPERONE-ACTIVITY OF BC1 COMPLEX CABC1 -RELATED"/>
    <property type="match status" value="1"/>
</dbReference>
<dbReference type="PROSITE" id="PS50011">
    <property type="entry name" value="PROTEIN_KINASE_DOM"/>
    <property type="match status" value="1"/>
</dbReference>
<name>A0A2K2UF13_9ACTN</name>
<feature type="domain" description="Protein kinase" evidence="3">
    <location>
        <begin position="121"/>
        <end position="461"/>
    </location>
</feature>
<evidence type="ECO:0000313" key="5">
    <source>
        <dbReference type="Proteomes" id="UP000236197"/>
    </source>
</evidence>
<dbReference type="PANTHER" id="PTHR10566:SF113">
    <property type="entry name" value="PROTEIN ACTIVITY OF BC1 COMPLEX KINASE 7, CHLOROPLASTIC"/>
    <property type="match status" value="1"/>
</dbReference>
<comment type="caution">
    <text evidence="4">The sequence shown here is derived from an EMBL/GenBank/DDBJ whole genome shotgun (WGS) entry which is preliminary data.</text>
</comment>
<dbReference type="OrthoDB" id="9795390at2"/>
<keyword evidence="2" id="KW-1133">Transmembrane helix</keyword>
<dbReference type="InterPro" id="IPR011009">
    <property type="entry name" value="Kinase-like_dom_sf"/>
</dbReference>
<gene>
    <name evidence="4" type="ORF">C2L71_01765</name>
</gene>
<dbReference type="InterPro" id="IPR004147">
    <property type="entry name" value="ABC1_dom"/>
</dbReference>
<organism evidence="4 5">
    <name type="scientific">Enteroscipio rubneri</name>
    <dbReference type="NCBI Taxonomy" id="2070686"/>
    <lineage>
        <taxon>Bacteria</taxon>
        <taxon>Bacillati</taxon>
        <taxon>Actinomycetota</taxon>
        <taxon>Coriobacteriia</taxon>
        <taxon>Eggerthellales</taxon>
        <taxon>Eggerthellaceae</taxon>
        <taxon>Enteroscipio</taxon>
    </lineage>
</organism>
<keyword evidence="2" id="KW-0812">Transmembrane</keyword>
<keyword evidence="5" id="KW-1185">Reference proteome</keyword>
<dbReference type="AlphaFoldDB" id="A0A2K2UF13"/>
<dbReference type="GO" id="GO:0005524">
    <property type="term" value="F:ATP binding"/>
    <property type="evidence" value="ECO:0007669"/>
    <property type="project" value="InterPro"/>
</dbReference>
<protein>
    <submittedName>
        <fullName evidence="4">ABC transporter</fullName>
    </submittedName>
</protein>
<evidence type="ECO:0000256" key="2">
    <source>
        <dbReference type="SAM" id="Phobius"/>
    </source>
</evidence>
<dbReference type="GO" id="GO:0004672">
    <property type="term" value="F:protein kinase activity"/>
    <property type="evidence" value="ECO:0007669"/>
    <property type="project" value="InterPro"/>
</dbReference>
<dbReference type="InterPro" id="IPR050154">
    <property type="entry name" value="UbiB_kinase"/>
</dbReference>
<dbReference type="InterPro" id="IPR000719">
    <property type="entry name" value="Prot_kinase_dom"/>
</dbReference>
<evidence type="ECO:0000256" key="1">
    <source>
        <dbReference type="ARBA" id="ARBA00009670"/>
    </source>
</evidence>
<dbReference type="EMBL" id="PPEK01000001">
    <property type="protein sequence ID" value="PNV68730.1"/>
    <property type="molecule type" value="Genomic_DNA"/>
</dbReference>
<accession>A0A2K2UF13</accession>
<dbReference type="RefSeq" id="WP_103264056.1">
    <property type="nucleotide sequence ID" value="NZ_CABMLE010000001.1"/>
</dbReference>
<feature type="transmembrane region" description="Helical" evidence="2">
    <location>
        <begin position="496"/>
        <end position="515"/>
    </location>
</feature>
<reference evidence="5" key="1">
    <citation type="submission" date="2018-01" db="EMBL/GenBank/DDBJ databases">
        <title>Rubneribacter badeniensis gen. nov., sp. nov., and Colonibacter rubneri, gen. nov., sp. nov., WGS of new members of the Eggerthellaceae.</title>
        <authorList>
            <person name="Danylec N."/>
            <person name="Stoll D.A."/>
            <person name="Doetsch A."/>
            <person name="Kulling S.E."/>
            <person name="Huch M."/>
        </authorList>
    </citation>
    <scope>NUCLEOTIDE SEQUENCE [LARGE SCALE GENOMIC DNA]</scope>
    <source>
        <strain evidence="5">ResAG-96</strain>
    </source>
</reference>
<proteinExistence type="inferred from homology"/>
<evidence type="ECO:0000313" key="4">
    <source>
        <dbReference type="EMBL" id="PNV68730.1"/>
    </source>
</evidence>
<comment type="similarity">
    <text evidence="1">Belongs to the protein kinase superfamily. ADCK protein kinase family.</text>
</comment>
<keyword evidence="2" id="KW-0472">Membrane</keyword>
<feature type="transmembrane region" description="Helical" evidence="2">
    <location>
        <begin position="521"/>
        <end position="544"/>
    </location>
</feature>
<sequence>MGENTLLKYFFSSGADIDPEDRFHLNRRTRTRRLKEIYSILQKHRFLKGFTPEEFRAMLEDLGPSFVKIGQTLSTRSEILPKAYCDELAKLQMECDPLPFDQILAAIDDIYGDARNELFSYIDPTPLGSASLAQVHKARLASGETVAVKIQRPGVKATMAQDIDIMRMVARLASRYMKDEQMLDMRDVVEELWATFLEETDFAREAANLQEFAQNNGQVAFIDCPKVYPELCSEYVLVMEYIDGIPIVAADRLRAAGYDLEEIGTKILDNYATQILDHGFFHADPHPGNLLIRNGKIVYIDLGIMGRLSPRDRAGFGNIIQAVGMENAKELKDALMSFAIARDNGAIDHPRFLADLDLLLKDYGSCDVADIDVGQFLSDVLTLTRASKVTLPSSITSVSRGIVTLEGTIAPFIPNENVVSIINAHIRHSKSSQDKLVEAMEELALALRSSSKGAFEAAQYSGESLKMLSRGQLKMNMEVIGSDAPLSRLGMIMNRLTMGIIIAGLFIGSSMLSLSTMEPRLLGVPILAFFGYLGAAVLSIWVVVDIYRRK</sequence>
<dbReference type="CDD" id="cd05121">
    <property type="entry name" value="ABC1_ADCK3-like"/>
    <property type="match status" value="1"/>
</dbReference>
<dbReference type="Pfam" id="PF03109">
    <property type="entry name" value="ABC1"/>
    <property type="match status" value="1"/>
</dbReference>
<dbReference type="Proteomes" id="UP000236197">
    <property type="component" value="Unassembled WGS sequence"/>
</dbReference>
<evidence type="ECO:0000259" key="3">
    <source>
        <dbReference type="PROSITE" id="PS50011"/>
    </source>
</evidence>
<dbReference type="SUPFAM" id="SSF56112">
    <property type="entry name" value="Protein kinase-like (PK-like)"/>
    <property type="match status" value="1"/>
</dbReference>